<dbReference type="Gene3D" id="3.40.50.2300">
    <property type="match status" value="1"/>
</dbReference>
<evidence type="ECO:0000313" key="5">
    <source>
        <dbReference type="Proteomes" id="UP000663929"/>
    </source>
</evidence>
<dbReference type="Proteomes" id="UP000663929">
    <property type="component" value="Chromosome"/>
</dbReference>
<dbReference type="InterPro" id="IPR001789">
    <property type="entry name" value="Sig_transdc_resp-reg_receiver"/>
</dbReference>
<dbReference type="PANTHER" id="PTHR44757:SF2">
    <property type="entry name" value="BIOFILM ARCHITECTURE MAINTENANCE PROTEIN MBAA"/>
    <property type="match status" value="1"/>
</dbReference>
<dbReference type="CDD" id="cd00130">
    <property type="entry name" value="PAS"/>
    <property type="match status" value="1"/>
</dbReference>
<dbReference type="GO" id="GO:0000160">
    <property type="term" value="P:phosphorelay signal transduction system"/>
    <property type="evidence" value="ECO:0007669"/>
    <property type="project" value="InterPro"/>
</dbReference>
<dbReference type="SUPFAM" id="SSF52172">
    <property type="entry name" value="CheY-like"/>
    <property type="match status" value="1"/>
</dbReference>
<dbReference type="InterPro" id="IPR035965">
    <property type="entry name" value="PAS-like_dom_sf"/>
</dbReference>
<dbReference type="InterPro" id="IPR052155">
    <property type="entry name" value="Biofilm_reg_signaling"/>
</dbReference>
<keyword evidence="1" id="KW-0597">Phosphoprotein</keyword>
<dbReference type="SMART" id="SM00091">
    <property type="entry name" value="PAS"/>
    <property type="match status" value="1"/>
</dbReference>
<dbReference type="InterPro" id="IPR000014">
    <property type="entry name" value="PAS"/>
</dbReference>
<dbReference type="EMBL" id="CP071793">
    <property type="protein sequence ID" value="QTD49589.1"/>
    <property type="molecule type" value="Genomic_DNA"/>
</dbReference>
<dbReference type="KEGG" id="scor:J3U87_28715"/>
<dbReference type="InterPro" id="IPR011006">
    <property type="entry name" value="CheY-like_superfamily"/>
</dbReference>
<accession>A0A8A4THQ7</accession>
<dbReference type="SUPFAM" id="SSF55785">
    <property type="entry name" value="PYP-like sensor domain (PAS domain)"/>
    <property type="match status" value="1"/>
</dbReference>
<organism evidence="4 5">
    <name type="scientific">Sulfidibacter corallicola</name>
    <dbReference type="NCBI Taxonomy" id="2818388"/>
    <lineage>
        <taxon>Bacteria</taxon>
        <taxon>Pseudomonadati</taxon>
        <taxon>Acidobacteriota</taxon>
        <taxon>Holophagae</taxon>
        <taxon>Acanthopleuribacterales</taxon>
        <taxon>Acanthopleuribacteraceae</taxon>
        <taxon>Sulfidibacter</taxon>
    </lineage>
</organism>
<dbReference type="Pfam" id="PF00989">
    <property type="entry name" value="PAS"/>
    <property type="match status" value="1"/>
</dbReference>
<feature type="modified residue" description="4-aspartylphosphate" evidence="1">
    <location>
        <position position="60"/>
    </location>
</feature>
<evidence type="ECO:0000256" key="1">
    <source>
        <dbReference type="PROSITE-ProRule" id="PRU00169"/>
    </source>
</evidence>
<dbReference type="PROSITE" id="PS50110">
    <property type="entry name" value="RESPONSE_REGULATORY"/>
    <property type="match status" value="1"/>
</dbReference>
<keyword evidence="5" id="KW-1185">Reference proteome</keyword>
<dbReference type="Gene3D" id="3.30.450.20">
    <property type="entry name" value="PAS domain"/>
    <property type="match status" value="1"/>
</dbReference>
<dbReference type="NCBIfam" id="TIGR00229">
    <property type="entry name" value="sensory_box"/>
    <property type="match status" value="1"/>
</dbReference>
<name>A0A8A4THQ7_SULCO</name>
<dbReference type="InterPro" id="IPR013767">
    <property type="entry name" value="PAS_fold"/>
</dbReference>
<dbReference type="AlphaFoldDB" id="A0A8A4THQ7"/>
<evidence type="ECO:0000313" key="4">
    <source>
        <dbReference type="EMBL" id="QTD49589.1"/>
    </source>
</evidence>
<dbReference type="RefSeq" id="WP_237379220.1">
    <property type="nucleotide sequence ID" value="NZ_CP071793.1"/>
</dbReference>
<gene>
    <name evidence="4" type="ORF">J3U87_28715</name>
</gene>
<proteinExistence type="predicted"/>
<evidence type="ECO:0000259" key="2">
    <source>
        <dbReference type="PROSITE" id="PS50110"/>
    </source>
</evidence>
<dbReference type="PROSITE" id="PS50112">
    <property type="entry name" value="PAS"/>
    <property type="match status" value="1"/>
</dbReference>
<feature type="domain" description="PAS" evidence="3">
    <location>
        <begin position="138"/>
        <end position="183"/>
    </location>
</feature>
<feature type="domain" description="Response regulatory" evidence="2">
    <location>
        <begin position="5"/>
        <end position="126"/>
    </location>
</feature>
<evidence type="ECO:0000259" key="3">
    <source>
        <dbReference type="PROSITE" id="PS50112"/>
    </source>
</evidence>
<dbReference type="PANTHER" id="PTHR44757">
    <property type="entry name" value="DIGUANYLATE CYCLASE DGCP"/>
    <property type="match status" value="1"/>
</dbReference>
<dbReference type="GO" id="GO:0006355">
    <property type="term" value="P:regulation of DNA-templated transcription"/>
    <property type="evidence" value="ECO:0007669"/>
    <property type="project" value="InterPro"/>
</dbReference>
<sequence>MEKVRLMLVEETPDRAGDLSAQLKTLGYTVVATVPSARQALQWIDRVEGQESRPDLVVIDLDHSTPLKLIRAAIGLLQESHIPVLFILGSDNPHRTPAPQSPEDPFTYLRHPFTARELESSISLALHRHRLERQIENNERMFHAIMDEVAEGIIMADAKGRITYMNRTAQKLTGWRFQVAQGKPQTQVYRVQDNVGRPLTSLLGTVLSKGEKVNRRGPIGLNPYDGDALWVCESALPVHDDRHEIIGAITVFRRAPSPVLWEAQNCEVLVI</sequence>
<reference evidence="4" key="1">
    <citation type="submission" date="2021-03" db="EMBL/GenBank/DDBJ databases">
        <title>Acanthopleuribacteraceae sp. M133.</title>
        <authorList>
            <person name="Wang G."/>
        </authorList>
    </citation>
    <scope>NUCLEOTIDE SEQUENCE</scope>
    <source>
        <strain evidence="4">M133</strain>
    </source>
</reference>
<protein>
    <submittedName>
        <fullName evidence="4">PAS domain-containing protein</fullName>
    </submittedName>
</protein>